<dbReference type="PANTHER" id="PTHR46473:SF26">
    <property type="entry name" value="LRRNT DOMAIN-CONTAINING PROTEIN"/>
    <property type="match status" value="1"/>
</dbReference>
<keyword evidence="2" id="KW-0813">Transport</keyword>
<evidence type="ECO:0000256" key="6">
    <source>
        <dbReference type="ARBA" id="ARBA00022729"/>
    </source>
</evidence>
<organism evidence="14 15">
    <name type="scientific">Polypedilum vanderplanki</name>
    <name type="common">Sleeping chironomid midge</name>
    <dbReference type="NCBI Taxonomy" id="319348"/>
    <lineage>
        <taxon>Eukaryota</taxon>
        <taxon>Metazoa</taxon>
        <taxon>Ecdysozoa</taxon>
        <taxon>Arthropoda</taxon>
        <taxon>Hexapoda</taxon>
        <taxon>Insecta</taxon>
        <taxon>Pterygota</taxon>
        <taxon>Neoptera</taxon>
        <taxon>Endopterygota</taxon>
        <taxon>Diptera</taxon>
        <taxon>Nematocera</taxon>
        <taxon>Chironomoidea</taxon>
        <taxon>Chironomidae</taxon>
        <taxon>Chironominae</taxon>
        <taxon>Polypedilum</taxon>
        <taxon>Polypedilum</taxon>
    </lineage>
</organism>
<evidence type="ECO:0000256" key="11">
    <source>
        <dbReference type="ARBA" id="ARBA00023157"/>
    </source>
</evidence>
<evidence type="ECO:0000256" key="9">
    <source>
        <dbReference type="ARBA" id="ARBA00023065"/>
    </source>
</evidence>
<evidence type="ECO:0000256" key="2">
    <source>
        <dbReference type="ARBA" id="ARBA00022448"/>
    </source>
</evidence>
<evidence type="ECO:0000256" key="12">
    <source>
        <dbReference type="ARBA" id="ARBA00023303"/>
    </source>
</evidence>
<evidence type="ECO:0000256" key="7">
    <source>
        <dbReference type="ARBA" id="ARBA00022737"/>
    </source>
</evidence>
<keyword evidence="11" id="KW-1015">Disulfide bond</keyword>
<dbReference type="Proteomes" id="UP001107558">
    <property type="component" value="Chromosome 4"/>
</dbReference>
<keyword evidence="7" id="KW-0677">Repeat</keyword>
<name>A0A9J6BF91_POLVA</name>
<sequence length="530" mass="61882">MVLWLGMEKKIYCCDVKNLEIFKNATRIKIENAIGEHTNGKSSNKQVLGLSIWKATNMNFFPSNLEEIFPSLILINIFSSDLSQISSNDLKSFPKLKHLQLNMNLIEFLPEDLFNHNPELEFLNLDNNIIQHIDGKTFSGLNKLRTLLMNNNVCDSLGYAKTRNEVLSIVRRIEENECQSYKYTTTTSTTDNPKTSILSTSDEEIEKLKTEIKNLKNQQKIKEMKNQEILQENQNQIYNFEIQIAQKDEEILNLEEKLKQRNEKIEKLEIKMQENVEKLMKKLDHQLTNCNTDQIMAKVDKQTLDISNLYHKLNLAKKLNDDKKFVDIANIPTFDWCQFVGAEKSKSNPWIKRFMKMFKTQMPSAIFKPCPHFVNSYSCDIYKIENCSSAGGLNIDKCDINDGKLNLYFSIEKPYKKSIHKISLFKKAQGGKKFIEFANIPPFDWCVFVSQKSKVSPWIKRFMKMFRAQLPSGLFRPCPLNGKFEIKNFIVKSEVFMFLPSGMLRYNHHWYSEKNETFMYLSLLVAIDNF</sequence>
<evidence type="ECO:0000256" key="10">
    <source>
        <dbReference type="ARBA" id="ARBA00023136"/>
    </source>
</evidence>
<dbReference type="InterPro" id="IPR032675">
    <property type="entry name" value="LRR_dom_sf"/>
</dbReference>
<keyword evidence="5" id="KW-0812">Transmembrane</keyword>
<dbReference type="OrthoDB" id="7783855at2759"/>
<dbReference type="GO" id="GO:0005249">
    <property type="term" value="F:voltage-gated potassium channel activity"/>
    <property type="evidence" value="ECO:0007669"/>
    <property type="project" value="TreeGrafter"/>
</dbReference>
<evidence type="ECO:0000256" key="5">
    <source>
        <dbReference type="ARBA" id="ARBA00022692"/>
    </source>
</evidence>
<gene>
    <name evidence="14" type="ORF">PVAND_016499</name>
</gene>
<dbReference type="InterPro" id="IPR051432">
    <property type="entry name" value="KCNMA1_auxiliary"/>
</dbReference>
<dbReference type="SUPFAM" id="SSF52058">
    <property type="entry name" value="L domain-like"/>
    <property type="match status" value="1"/>
</dbReference>
<dbReference type="GO" id="GO:0008076">
    <property type="term" value="C:voltage-gated potassium channel complex"/>
    <property type="evidence" value="ECO:0007669"/>
    <property type="project" value="TreeGrafter"/>
</dbReference>
<keyword evidence="15" id="KW-1185">Reference proteome</keyword>
<dbReference type="SMART" id="SM00369">
    <property type="entry name" value="LRR_TYP"/>
    <property type="match status" value="2"/>
</dbReference>
<dbReference type="InterPro" id="IPR003591">
    <property type="entry name" value="Leu-rich_rpt_typical-subtyp"/>
</dbReference>
<evidence type="ECO:0000256" key="13">
    <source>
        <dbReference type="SAM" id="Coils"/>
    </source>
</evidence>
<keyword evidence="10" id="KW-0472">Membrane</keyword>
<keyword evidence="9" id="KW-0406">Ion transport</keyword>
<evidence type="ECO:0000313" key="15">
    <source>
        <dbReference type="Proteomes" id="UP001107558"/>
    </source>
</evidence>
<dbReference type="Pfam" id="PF13855">
    <property type="entry name" value="LRR_8"/>
    <property type="match status" value="1"/>
</dbReference>
<protein>
    <submittedName>
        <fullName evidence="14">Uncharacterized protein</fullName>
    </submittedName>
</protein>
<dbReference type="AlphaFoldDB" id="A0A9J6BF91"/>
<evidence type="ECO:0000256" key="1">
    <source>
        <dbReference type="ARBA" id="ARBA00004162"/>
    </source>
</evidence>
<dbReference type="PROSITE" id="PS51450">
    <property type="entry name" value="LRR"/>
    <property type="match status" value="1"/>
</dbReference>
<keyword evidence="13" id="KW-0175">Coiled coil</keyword>
<evidence type="ECO:0000256" key="4">
    <source>
        <dbReference type="ARBA" id="ARBA00022614"/>
    </source>
</evidence>
<dbReference type="GO" id="GO:0044325">
    <property type="term" value="F:transmembrane transporter binding"/>
    <property type="evidence" value="ECO:0007669"/>
    <property type="project" value="TreeGrafter"/>
</dbReference>
<comment type="subcellular location">
    <subcellularLocation>
        <location evidence="1">Cell membrane</location>
        <topology evidence="1">Single-pass membrane protein</topology>
    </subcellularLocation>
</comment>
<evidence type="ECO:0000313" key="14">
    <source>
        <dbReference type="EMBL" id="KAG5668561.1"/>
    </source>
</evidence>
<evidence type="ECO:0000256" key="8">
    <source>
        <dbReference type="ARBA" id="ARBA00022989"/>
    </source>
</evidence>
<reference evidence="14" key="1">
    <citation type="submission" date="2021-03" db="EMBL/GenBank/DDBJ databases">
        <title>Chromosome level genome of the anhydrobiotic midge Polypedilum vanderplanki.</title>
        <authorList>
            <person name="Yoshida Y."/>
            <person name="Kikawada T."/>
            <person name="Gusev O."/>
        </authorList>
    </citation>
    <scope>NUCLEOTIDE SEQUENCE</scope>
    <source>
        <strain evidence="14">NIAS01</strain>
        <tissue evidence="14">Whole body or cell culture</tissue>
    </source>
</reference>
<dbReference type="GO" id="GO:0099104">
    <property type="term" value="F:potassium channel activator activity"/>
    <property type="evidence" value="ECO:0007669"/>
    <property type="project" value="TreeGrafter"/>
</dbReference>
<feature type="coiled-coil region" evidence="13">
    <location>
        <begin position="198"/>
        <end position="282"/>
    </location>
</feature>
<dbReference type="Gene3D" id="3.80.10.10">
    <property type="entry name" value="Ribonuclease Inhibitor"/>
    <property type="match status" value="1"/>
</dbReference>
<evidence type="ECO:0000256" key="3">
    <source>
        <dbReference type="ARBA" id="ARBA00022475"/>
    </source>
</evidence>
<dbReference type="InterPro" id="IPR001611">
    <property type="entry name" value="Leu-rich_rpt"/>
</dbReference>
<dbReference type="PANTHER" id="PTHR46473">
    <property type="entry name" value="GH08155P"/>
    <property type="match status" value="1"/>
</dbReference>
<dbReference type="EMBL" id="JADBJN010000004">
    <property type="protein sequence ID" value="KAG5668561.1"/>
    <property type="molecule type" value="Genomic_DNA"/>
</dbReference>
<keyword evidence="4" id="KW-0433">Leucine-rich repeat</keyword>
<proteinExistence type="predicted"/>
<keyword evidence="3" id="KW-1003">Cell membrane</keyword>
<comment type="caution">
    <text evidence="14">The sequence shown here is derived from an EMBL/GenBank/DDBJ whole genome shotgun (WGS) entry which is preliminary data.</text>
</comment>
<keyword evidence="6" id="KW-0732">Signal</keyword>
<keyword evidence="12" id="KW-0407">Ion channel</keyword>
<keyword evidence="8" id="KW-1133">Transmembrane helix</keyword>
<accession>A0A9J6BF91</accession>